<accession>A0A2G8RH47</accession>
<dbReference type="Pfam" id="PF25876">
    <property type="entry name" value="HH_MFP_RND"/>
    <property type="match status" value="1"/>
</dbReference>
<gene>
    <name evidence="9" type="ORF">P775_07435</name>
</gene>
<feature type="domain" description="Multidrug resistance protein MdtA-like barrel-sandwich hybrid" evidence="6">
    <location>
        <begin position="79"/>
        <end position="219"/>
    </location>
</feature>
<sequence length="398" mass="42088">MRNRRNLRAMLPERGILMIPNRSLLSMTLAVLMTTALSGPAGAQGQDAPPTAVTVVTVQPENVTLTSTLPGRVVASAAAEVRPQVAGIITERLFTEGGPVKAGDVLFTIDAATYEANVAQAQAQVTQAQAQLSAAEKDLTRLVELRERNVASDQAYDAALAQRESTAASLQVAQAQLQAAQIELDRTSIRARLSGEIGRSLTSQGALVTASQADPLAVIRNIDPIYVDVTQSAADVLQWRRGNGVEGLGDASREVALTLADGSIFDQTGSLTAAEPDVDEQTGVVVLRMSFANPEKLLLPGMYVQVEMPTRPLNGAFRVPQEGVSRDRRGQPIAMIVNGDNVVEQVLLTIAQDMGSDWIVTDGLGAGDRVIVEGLQKIQPGATVTPEERAAGDAPKSE</sequence>
<dbReference type="Gene3D" id="2.40.30.170">
    <property type="match status" value="1"/>
</dbReference>
<organism evidence="9 10">
    <name type="scientific">Puniceibacterium antarcticum</name>
    <dbReference type="NCBI Taxonomy" id="1206336"/>
    <lineage>
        <taxon>Bacteria</taxon>
        <taxon>Pseudomonadati</taxon>
        <taxon>Pseudomonadota</taxon>
        <taxon>Alphaproteobacteria</taxon>
        <taxon>Rhodobacterales</taxon>
        <taxon>Paracoccaceae</taxon>
        <taxon>Puniceibacterium</taxon>
    </lineage>
</organism>
<evidence type="ECO:0000313" key="9">
    <source>
        <dbReference type="EMBL" id="PIL20842.1"/>
    </source>
</evidence>
<evidence type="ECO:0000256" key="1">
    <source>
        <dbReference type="ARBA" id="ARBA00004196"/>
    </source>
</evidence>
<dbReference type="PANTHER" id="PTHR30158:SF3">
    <property type="entry name" value="MULTIDRUG EFFLUX PUMP SUBUNIT ACRA-RELATED"/>
    <property type="match status" value="1"/>
</dbReference>
<evidence type="ECO:0000313" key="10">
    <source>
        <dbReference type="Proteomes" id="UP000231259"/>
    </source>
</evidence>
<dbReference type="InterPro" id="IPR058624">
    <property type="entry name" value="MdtA-like_HH"/>
</dbReference>
<feature type="domain" description="Multidrug resistance protein MdtA-like beta-barrel" evidence="7">
    <location>
        <begin position="224"/>
        <end position="308"/>
    </location>
</feature>
<dbReference type="FunFam" id="2.40.420.20:FF:000001">
    <property type="entry name" value="Efflux RND transporter periplasmic adaptor subunit"/>
    <property type="match status" value="1"/>
</dbReference>
<proteinExistence type="inferred from homology"/>
<dbReference type="Pfam" id="PF25917">
    <property type="entry name" value="BSH_RND"/>
    <property type="match status" value="1"/>
</dbReference>
<dbReference type="Gene3D" id="2.40.420.20">
    <property type="match status" value="1"/>
</dbReference>
<comment type="subcellular location">
    <subcellularLocation>
        <location evidence="1">Cell envelope</location>
    </subcellularLocation>
</comment>
<dbReference type="EMBL" id="AWWI01000053">
    <property type="protein sequence ID" value="PIL20842.1"/>
    <property type="molecule type" value="Genomic_DNA"/>
</dbReference>
<evidence type="ECO:0000259" key="6">
    <source>
        <dbReference type="Pfam" id="PF25917"/>
    </source>
</evidence>
<dbReference type="InterPro" id="IPR058627">
    <property type="entry name" value="MdtA-like_C"/>
</dbReference>
<evidence type="ECO:0000256" key="4">
    <source>
        <dbReference type="SAM" id="SignalP"/>
    </source>
</evidence>
<evidence type="ECO:0000256" key="2">
    <source>
        <dbReference type="ARBA" id="ARBA00009477"/>
    </source>
</evidence>
<dbReference type="GO" id="GO:0005886">
    <property type="term" value="C:plasma membrane"/>
    <property type="evidence" value="ECO:0007669"/>
    <property type="project" value="UniProtKB-SubCell"/>
</dbReference>
<protein>
    <submittedName>
        <fullName evidence="9">Uncharacterized protein</fullName>
    </submittedName>
</protein>
<dbReference type="Gene3D" id="2.40.50.100">
    <property type="match status" value="1"/>
</dbReference>
<dbReference type="Proteomes" id="UP000231259">
    <property type="component" value="Unassembled WGS sequence"/>
</dbReference>
<reference evidence="9 10" key="1">
    <citation type="submission" date="2013-09" db="EMBL/GenBank/DDBJ databases">
        <title>Genome sequencing of Phaeobacter antarcticus sp. nov. SM1211.</title>
        <authorList>
            <person name="Zhang X.-Y."/>
            <person name="Liu C."/>
            <person name="Chen X.-L."/>
            <person name="Xie B.-B."/>
            <person name="Qin Q.-L."/>
            <person name="Rong J.-C."/>
            <person name="Zhang Y.-Z."/>
        </authorList>
    </citation>
    <scope>NUCLEOTIDE SEQUENCE [LARGE SCALE GENOMIC DNA]</scope>
    <source>
        <strain evidence="9 10">SM1211</strain>
    </source>
</reference>
<comment type="similarity">
    <text evidence="2">Belongs to the membrane fusion protein (MFP) (TC 8.A.1) family.</text>
</comment>
<dbReference type="InterPro" id="IPR006143">
    <property type="entry name" value="RND_pump_MFP"/>
</dbReference>
<evidence type="ECO:0000259" key="8">
    <source>
        <dbReference type="Pfam" id="PF25967"/>
    </source>
</evidence>
<feature type="coiled-coil region" evidence="3">
    <location>
        <begin position="111"/>
        <end position="145"/>
    </location>
</feature>
<keyword evidence="4" id="KW-0732">Signal</keyword>
<dbReference type="SUPFAM" id="SSF111369">
    <property type="entry name" value="HlyD-like secretion proteins"/>
    <property type="match status" value="1"/>
</dbReference>
<evidence type="ECO:0000259" key="7">
    <source>
        <dbReference type="Pfam" id="PF25944"/>
    </source>
</evidence>
<feature type="domain" description="Multidrug resistance protein MdtA-like alpha-helical hairpin" evidence="5">
    <location>
        <begin position="118"/>
        <end position="187"/>
    </location>
</feature>
<feature type="domain" description="Multidrug resistance protein MdtA-like C-terminal permuted SH3" evidence="8">
    <location>
        <begin position="319"/>
        <end position="377"/>
    </location>
</feature>
<dbReference type="GO" id="GO:0046677">
    <property type="term" value="P:response to antibiotic"/>
    <property type="evidence" value="ECO:0007669"/>
    <property type="project" value="TreeGrafter"/>
</dbReference>
<feature type="chain" id="PRO_5013654714" evidence="4">
    <location>
        <begin position="44"/>
        <end position="398"/>
    </location>
</feature>
<feature type="signal peptide" evidence="4">
    <location>
        <begin position="1"/>
        <end position="43"/>
    </location>
</feature>
<dbReference type="AlphaFoldDB" id="A0A2G8RH47"/>
<evidence type="ECO:0000259" key="5">
    <source>
        <dbReference type="Pfam" id="PF25876"/>
    </source>
</evidence>
<dbReference type="Gene3D" id="1.10.287.470">
    <property type="entry name" value="Helix hairpin bin"/>
    <property type="match status" value="1"/>
</dbReference>
<dbReference type="Pfam" id="PF25944">
    <property type="entry name" value="Beta-barrel_RND"/>
    <property type="match status" value="1"/>
</dbReference>
<dbReference type="PANTHER" id="PTHR30158">
    <property type="entry name" value="ACRA/E-RELATED COMPONENT OF DRUG EFFLUX TRANSPORTER"/>
    <property type="match status" value="1"/>
</dbReference>
<dbReference type="NCBIfam" id="TIGR01730">
    <property type="entry name" value="RND_mfp"/>
    <property type="match status" value="1"/>
</dbReference>
<dbReference type="InterPro" id="IPR058625">
    <property type="entry name" value="MdtA-like_BSH"/>
</dbReference>
<comment type="caution">
    <text evidence="9">The sequence shown here is derived from an EMBL/GenBank/DDBJ whole genome shotgun (WGS) entry which is preliminary data.</text>
</comment>
<name>A0A2G8RH47_9RHOB</name>
<evidence type="ECO:0000256" key="3">
    <source>
        <dbReference type="SAM" id="Coils"/>
    </source>
</evidence>
<keyword evidence="10" id="KW-1185">Reference proteome</keyword>
<dbReference type="InterPro" id="IPR058626">
    <property type="entry name" value="MdtA-like_b-barrel"/>
</dbReference>
<dbReference type="GO" id="GO:0022857">
    <property type="term" value="F:transmembrane transporter activity"/>
    <property type="evidence" value="ECO:0007669"/>
    <property type="project" value="InterPro"/>
</dbReference>
<keyword evidence="3" id="KW-0175">Coiled coil</keyword>
<dbReference type="Pfam" id="PF25967">
    <property type="entry name" value="RND-MFP_C"/>
    <property type="match status" value="1"/>
</dbReference>